<comment type="caution">
    <text evidence="2">The sequence shown here is derived from an EMBL/GenBank/DDBJ whole genome shotgun (WGS) entry which is preliminary data.</text>
</comment>
<protein>
    <submittedName>
        <fullName evidence="2">Uncharacterized protein</fullName>
    </submittedName>
</protein>
<reference evidence="2" key="2">
    <citation type="journal article" date="2023" name="Plants (Basel)">
        <title>Annotation of the Turnera subulata (Passifloraceae) Draft Genome Reveals the S-Locus Evolved after the Divergence of Turneroideae from Passifloroideae in a Stepwise Manner.</title>
        <authorList>
            <person name="Henning P.M."/>
            <person name="Roalson E.H."/>
            <person name="Mir W."/>
            <person name="McCubbin A.G."/>
            <person name="Shore J.S."/>
        </authorList>
    </citation>
    <scope>NUCLEOTIDE SEQUENCE</scope>
    <source>
        <strain evidence="2">F60SS</strain>
    </source>
</reference>
<feature type="region of interest" description="Disordered" evidence="1">
    <location>
        <begin position="30"/>
        <end position="53"/>
    </location>
</feature>
<accession>A0A9Q0FJP1</accession>
<dbReference type="Proteomes" id="UP001141552">
    <property type="component" value="Unassembled WGS sequence"/>
</dbReference>
<reference evidence="2" key="1">
    <citation type="submission" date="2022-02" db="EMBL/GenBank/DDBJ databases">
        <authorList>
            <person name="Henning P.M."/>
            <person name="McCubbin A.G."/>
            <person name="Shore J.S."/>
        </authorList>
    </citation>
    <scope>NUCLEOTIDE SEQUENCE</scope>
    <source>
        <strain evidence="2">F60SS</strain>
        <tissue evidence="2">Leaves</tissue>
    </source>
</reference>
<organism evidence="2 3">
    <name type="scientific">Turnera subulata</name>
    <dbReference type="NCBI Taxonomy" id="218843"/>
    <lineage>
        <taxon>Eukaryota</taxon>
        <taxon>Viridiplantae</taxon>
        <taxon>Streptophyta</taxon>
        <taxon>Embryophyta</taxon>
        <taxon>Tracheophyta</taxon>
        <taxon>Spermatophyta</taxon>
        <taxon>Magnoliopsida</taxon>
        <taxon>eudicotyledons</taxon>
        <taxon>Gunneridae</taxon>
        <taxon>Pentapetalae</taxon>
        <taxon>rosids</taxon>
        <taxon>fabids</taxon>
        <taxon>Malpighiales</taxon>
        <taxon>Passifloraceae</taxon>
        <taxon>Turnera</taxon>
    </lineage>
</organism>
<proteinExistence type="predicted"/>
<gene>
    <name evidence="2" type="ORF">Tsubulata_015275</name>
</gene>
<feature type="compositionally biased region" description="Low complexity" evidence="1">
    <location>
        <begin position="33"/>
        <end position="46"/>
    </location>
</feature>
<dbReference type="EMBL" id="JAKUCV010005329">
    <property type="protein sequence ID" value="KAJ4831591.1"/>
    <property type="molecule type" value="Genomic_DNA"/>
</dbReference>
<keyword evidence="3" id="KW-1185">Reference proteome</keyword>
<name>A0A9Q0FJP1_9ROSI</name>
<evidence type="ECO:0000313" key="3">
    <source>
        <dbReference type="Proteomes" id="UP001141552"/>
    </source>
</evidence>
<evidence type="ECO:0000313" key="2">
    <source>
        <dbReference type="EMBL" id="KAJ4831591.1"/>
    </source>
</evidence>
<evidence type="ECO:0000256" key="1">
    <source>
        <dbReference type="SAM" id="MobiDB-lite"/>
    </source>
</evidence>
<dbReference type="Gene3D" id="1.10.10.2360">
    <property type="match status" value="1"/>
</dbReference>
<dbReference type="AlphaFoldDB" id="A0A9Q0FJP1"/>
<sequence>MLIGQCPRRRRRSVVFLRRSHRIRMTRKRNLLATTTSSESASTASAPMSDTTISSSSSVFVTQPFVSESGCDGHQCPAVCGSNWDSLPRSTQSLSVATVANTTTTTASAAKVNQSRTSSIPALDSAPPALFGHGTTSGFRFSTNPVANSSNCPSLQSCQAARPGVSRVSTQSLSVANVVNTTTTAASTTNASTEVNQSGTSLVSNVIPTLFGHSTGSGFRFSTNPVANSSNCPSLESCQAARPGVSRVSTHSLSVANVANTTTTAASTTNSSTEVNQSGTSLVSSAIPTLFGHNTSSGSRFSTIPVASSSNCPSLENCQAAWPGATSVSTQSSSVPNVANTTTPTTDSTINATIKVNQSGKSSVSALGSATPTLFGHGTSSGFRFSTNPVANSSNCQSLQSCQVAQSRASSVSADKPSKFVQDIPEVPISISATPIGQGKSHEELRWEKYKSQAMSCGPGCDVNFQPFQSQTSLPVGFIPSPIQSPSWPGFGSQSPICPPAPTSQPFNFSPSSAFGGQSPICPPAPTPQPFNFSPSSSFGGQTPRCPPPTFQCYPSCGHKPSQEQHQGTRLNGITTMTIDGTKSHEEQRWEDYHLQGKIRSQEKAMPPAVAAIVLGQPMLATIPVVVLPVMPPSQYSNCVALPGLGFPQCATTTASTTPFGVPLSSNFGQPCFLYSSSMPAASILPLCDMVRRLS</sequence>